<evidence type="ECO:0000313" key="1">
    <source>
        <dbReference type="EMBL" id="KAI5348809.1"/>
    </source>
</evidence>
<keyword evidence="2" id="KW-1185">Reference proteome</keyword>
<dbReference type="Proteomes" id="UP001054821">
    <property type="component" value="Chromosome 1"/>
</dbReference>
<gene>
    <name evidence="1" type="ORF">L3X38_001696</name>
</gene>
<organism evidence="1 2">
    <name type="scientific">Prunus dulcis</name>
    <name type="common">Almond</name>
    <name type="synonym">Amygdalus dulcis</name>
    <dbReference type="NCBI Taxonomy" id="3755"/>
    <lineage>
        <taxon>Eukaryota</taxon>
        <taxon>Viridiplantae</taxon>
        <taxon>Streptophyta</taxon>
        <taxon>Embryophyta</taxon>
        <taxon>Tracheophyta</taxon>
        <taxon>Spermatophyta</taxon>
        <taxon>Magnoliopsida</taxon>
        <taxon>eudicotyledons</taxon>
        <taxon>Gunneridae</taxon>
        <taxon>Pentapetalae</taxon>
        <taxon>rosids</taxon>
        <taxon>fabids</taxon>
        <taxon>Rosales</taxon>
        <taxon>Rosaceae</taxon>
        <taxon>Amygdaloideae</taxon>
        <taxon>Amygdaleae</taxon>
        <taxon>Prunus</taxon>
    </lineage>
</organism>
<dbReference type="EMBL" id="JAJFAZ020000001">
    <property type="protein sequence ID" value="KAI5348809.1"/>
    <property type="molecule type" value="Genomic_DNA"/>
</dbReference>
<sequence>MDEKHFIKMAQNVLRLLLRKKFDDIEFMDLQDVAQRASNYELLLREEIQRKNNSNFSNSQQFSSAGPLSFFPREVQGSAFEIRS</sequence>
<dbReference type="AlphaFoldDB" id="A0AAD4WSL6"/>
<evidence type="ECO:0000313" key="2">
    <source>
        <dbReference type="Proteomes" id="UP001054821"/>
    </source>
</evidence>
<protein>
    <submittedName>
        <fullName evidence="1">Uncharacterized protein</fullName>
    </submittedName>
</protein>
<comment type="caution">
    <text evidence="1">The sequence shown here is derived from an EMBL/GenBank/DDBJ whole genome shotgun (WGS) entry which is preliminary data.</text>
</comment>
<proteinExistence type="predicted"/>
<reference evidence="1 2" key="1">
    <citation type="journal article" date="2022" name="G3 (Bethesda)">
        <title>Whole-genome sequence and methylome profiling of the almond [Prunus dulcis (Mill.) D.A. Webb] cultivar 'Nonpareil'.</title>
        <authorList>
            <person name="D'Amico-Willman K.M."/>
            <person name="Ouma W.Z."/>
            <person name="Meulia T."/>
            <person name="Sideli G.M."/>
            <person name="Gradziel T.M."/>
            <person name="Fresnedo-Ramirez J."/>
        </authorList>
    </citation>
    <scope>NUCLEOTIDE SEQUENCE [LARGE SCALE GENOMIC DNA]</scope>
    <source>
        <strain evidence="1">Clone GOH B32 T37-40</strain>
    </source>
</reference>
<name>A0AAD4WSL6_PRUDU</name>
<accession>A0AAD4WSL6</accession>